<sequence>WACVASLLNLILGQLIKGGVRLDPTKEMTNFRFVVVFISIVVSAAAIKCYMQKLTGDAKPTVSTPCPLSTYCTKSVVESNGQTVKTYGCNSVLCSDTGCSSPTKGTTLCCCSTDLCNASSSFSLLFTIVPLILIKLIAF</sequence>
<comment type="caution">
    <text evidence="3">The sequence shown here is derived from an EMBL/GenBank/DDBJ whole genome shotgun (WGS) entry which is preliminary data.</text>
</comment>
<dbReference type="PANTHER" id="PTHR34721">
    <property type="entry name" value="PROTEIN CBG09734"/>
    <property type="match status" value="1"/>
</dbReference>
<keyword evidence="2" id="KW-0732">Signal</keyword>
<evidence type="ECO:0000256" key="1">
    <source>
        <dbReference type="SAM" id="Phobius"/>
    </source>
</evidence>
<feature type="non-terminal residue" evidence="3">
    <location>
        <position position="1"/>
    </location>
</feature>
<accession>A0AAN8J1Y5</accession>
<protein>
    <recommendedName>
        <fullName evidence="5">UPAR/Ly6 domain-containing protein</fullName>
    </recommendedName>
</protein>
<keyword evidence="1" id="KW-0472">Membrane</keyword>
<feature type="transmembrane region" description="Helical" evidence="1">
    <location>
        <begin position="122"/>
        <end position="138"/>
    </location>
</feature>
<dbReference type="SUPFAM" id="SSF57302">
    <property type="entry name" value="Snake toxin-like"/>
    <property type="match status" value="1"/>
</dbReference>
<evidence type="ECO:0000256" key="2">
    <source>
        <dbReference type="SAM" id="SignalP"/>
    </source>
</evidence>
<dbReference type="AlphaFoldDB" id="A0AAN8J1Y5"/>
<proteinExistence type="predicted"/>
<keyword evidence="1" id="KW-1133">Transmembrane helix</keyword>
<dbReference type="Proteomes" id="UP001331761">
    <property type="component" value="Unassembled WGS sequence"/>
</dbReference>
<dbReference type="PANTHER" id="PTHR34721:SF2">
    <property type="entry name" value="UPAR_LY6 DOMAIN-CONTAINING PROTEIN"/>
    <property type="match status" value="1"/>
</dbReference>
<evidence type="ECO:0008006" key="5">
    <source>
        <dbReference type="Google" id="ProtNLM"/>
    </source>
</evidence>
<keyword evidence="1" id="KW-0812">Transmembrane</keyword>
<reference evidence="3 4" key="1">
    <citation type="submission" date="2019-10" db="EMBL/GenBank/DDBJ databases">
        <title>Assembly and Annotation for the nematode Trichostrongylus colubriformis.</title>
        <authorList>
            <person name="Martin J."/>
        </authorList>
    </citation>
    <scope>NUCLEOTIDE SEQUENCE [LARGE SCALE GENOMIC DNA]</scope>
    <source>
        <strain evidence="3">G859</strain>
        <tissue evidence="3">Whole worm</tissue>
    </source>
</reference>
<gene>
    <name evidence="3" type="ORF">GCK32_018400</name>
</gene>
<feature type="chain" id="PRO_5042837379" description="UPAR/Ly6 domain-containing protein" evidence="2">
    <location>
        <begin position="19"/>
        <end position="139"/>
    </location>
</feature>
<dbReference type="EMBL" id="WIXE01010684">
    <property type="protein sequence ID" value="KAK5977374.1"/>
    <property type="molecule type" value="Genomic_DNA"/>
</dbReference>
<keyword evidence="4" id="KW-1185">Reference proteome</keyword>
<organism evidence="3 4">
    <name type="scientific">Trichostrongylus colubriformis</name>
    <name type="common">Black scour worm</name>
    <dbReference type="NCBI Taxonomy" id="6319"/>
    <lineage>
        <taxon>Eukaryota</taxon>
        <taxon>Metazoa</taxon>
        <taxon>Ecdysozoa</taxon>
        <taxon>Nematoda</taxon>
        <taxon>Chromadorea</taxon>
        <taxon>Rhabditida</taxon>
        <taxon>Rhabditina</taxon>
        <taxon>Rhabditomorpha</taxon>
        <taxon>Strongyloidea</taxon>
        <taxon>Trichostrongylidae</taxon>
        <taxon>Trichostrongylus</taxon>
    </lineage>
</organism>
<name>A0AAN8J1Y5_TRICO</name>
<evidence type="ECO:0000313" key="4">
    <source>
        <dbReference type="Proteomes" id="UP001331761"/>
    </source>
</evidence>
<evidence type="ECO:0000313" key="3">
    <source>
        <dbReference type="EMBL" id="KAK5977374.1"/>
    </source>
</evidence>
<feature type="transmembrane region" description="Helical" evidence="1">
    <location>
        <begin position="31"/>
        <end position="51"/>
    </location>
</feature>
<feature type="signal peptide" evidence="2">
    <location>
        <begin position="1"/>
        <end position="18"/>
    </location>
</feature>
<dbReference type="InterPro" id="IPR045860">
    <property type="entry name" value="Snake_toxin-like_sf"/>
</dbReference>